<dbReference type="EMBL" id="MOOP01000102">
    <property type="protein sequence ID" value="OUB46653.1"/>
    <property type="molecule type" value="Genomic_DNA"/>
</dbReference>
<keyword evidence="1" id="KW-0812">Transmembrane</keyword>
<protein>
    <submittedName>
        <fullName evidence="2">Uncharacterized protein</fullName>
    </submittedName>
</protein>
<keyword evidence="1" id="KW-0472">Membrane</keyword>
<proteinExistence type="predicted"/>
<dbReference type="RefSeq" id="WP_086401528.1">
    <property type="nucleotide sequence ID" value="NZ_MOOP01000102.1"/>
</dbReference>
<feature type="transmembrane region" description="Helical" evidence="1">
    <location>
        <begin position="177"/>
        <end position="200"/>
    </location>
</feature>
<evidence type="ECO:0000313" key="3">
    <source>
        <dbReference type="Proteomes" id="UP000195120"/>
    </source>
</evidence>
<reference evidence="2 3" key="1">
    <citation type="submission" date="2016-10" db="EMBL/GenBank/DDBJ databases">
        <title>Comparative genomics of Bacillus thuringiensis reveals a path to pathogens against multiple invertebrate hosts.</title>
        <authorList>
            <person name="Zheng J."/>
            <person name="Gao Q."/>
            <person name="Liu H."/>
            <person name="Peng D."/>
            <person name="Ruan L."/>
            <person name="Sun M."/>
        </authorList>
    </citation>
    <scope>NUCLEOTIDE SEQUENCE [LARGE SCALE GENOMIC DNA]</scope>
    <source>
        <strain evidence="2">BGSC 4BW1</strain>
    </source>
</reference>
<dbReference type="AlphaFoldDB" id="A0A9X6LI23"/>
<feature type="transmembrane region" description="Helical" evidence="1">
    <location>
        <begin position="226"/>
        <end position="244"/>
    </location>
</feature>
<comment type="caution">
    <text evidence="2">The sequence shown here is derived from an EMBL/GenBank/DDBJ whole genome shotgun (WGS) entry which is preliminary data.</text>
</comment>
<keyword evidence="1" id="KW-1133">Transmembrane helix</keyword>
<sequence length="254" mass="29670">MSQKEELQSPKEKILSLMVEEGIEIKESFSFSLTQPFTGGYLKGIHEHNAEEVSMIFKGERNPYTLIVPKFTDLNEKEQAIDLAYLWGHHLLMSDKPWWLEVFHPDSYLVKKLGWRKAKEICLKQEIIEVPKKCFKFFEVNDQEFKKRRQLSLRKSYRPLLDGLKIIGRFSRLLVSLYLRTLMILLVIWGLQFSGAMHYIPFKTIVFSEKLFGIGNEYYVLSGQEIINVSSSLYLIVLITYVLSESFKALGNSR</sequence>
<evidence type="ECO:0000313" key="2">
    <source>
        <dbReference type="EMBL" id="OUB46653.1"/>
    </source>
</evidence>
<name>A0A9X6LI23_BACTU</name>
<organism evidence="2 3">
    <name type="scientific">Bacillus thuringiensis serovar iberica</name>
    <dbReference type="NCBI Taxonomy" id="180866"/>
    <lineage>
        <taxon>Bacteria</taxon>
        <taxon>Bacillati</taxon>
        <taxon>Bacillota</taxon>
        <taxon>Bacilli</taxon>
        <taxon>Bacillales</taxon>
        <taxon>Bacillaceae</taxon>
        <taxon>Bacillus</taxon>
        <taxon>Bacillus cereus group</taxon>
    </lineage>
</organism>
<gene>
    <name evidence="2" type="ORF">BK741_18155</name>
</gene>
<evidence type="ECO:0000256" key="1">
    <source>
        <dbReference type="SAM" id="Phobius"/>
    </source>
</evidence>
<accession>A0A9X6LI23</accession>
<dbReference type="Proteomes" id="UP000195120">
    <property type="component" value="Unassembled WGS sequence"/>
</dbReference>